<proteinExistence type="predicted"/>
<dbReference type="PANTHER" id="PTHR33525">
    <property type="match status" value="1"/>
</dbReference>
<protein>
    <submittedName>
        <fullName evidence="2">HDOD domain-containing protein</fullName>
    </submittedName>
</protein>
<organism evidence="2 3">
    <name type="scientific">Methylomonas subterranea</name>
    <dbReference type="NCBI Taxonomy" id="2952225"/>
    <lineage>
        <taxon>Bacteria</taxon>
        <taxon>Pseudomonadati</taxon>
        <taxon>Pseudomonadota</taxon>
        <taxon>Gammaproteobacteria</taxon>
        <taxon>Methylococcales</taxon>
        <taxon>Methylococcaceae</taxon>
        <taxon>Methylomonas</taxon>
    </lineage>
</organism>
<reference evidence="2 3" key="1">
    <citation type="submission" date="2022-07" db="EMBL/GenBank/DDBJ databases">
        <title>Methylomonas rivi sp. nov., Methylomonas rosea sp. nov., Methylomonas aureus sp. nov. and Methylomonas subterranea sp. nov., four novel methanotrophs isolated from a freshwater creek and the deep terrestrial subsurface.</title>
        <authorList>
            <person name="Abin C."/>
            <person name="Sankaranarayanan K."/>
            <person name="Garner C."/>
            <person name="Sindelar R."/>
            <person name="Kotary K."/>
            <person name="Garner R."/>
            <person name="Barclay S."/>
            <person name="Lawson P."/>
            <person name="Krumholz L."/>
        </authorList>
    </citation>
    <scope>NUCLEOTIDE SEQUENCE [LARGE SCALE GENOMIC DNA]</scope>
    <source>
        <strain evidence="2 3">SURF-2</strain>
    </source>
</reference>
<dbReference type="PANTHER" id="PTHR33525:SF6">
    <property type="entry name" value="HDOD DOMAIN-CONTAINING PROTEIN"/>
    <property type="match status" value="1"/>
</dbReference>
<evidence type="ECO:0000259" key="1">
    <source>
        <dbReference type="PROSITE" id="PS51833"/>
    </source>
</evidence>
<dbReference type="Pfam" id="PF08668">
    <property type="entry name" value="HDOD"/>
    <property type="match status" value="1"/>
</dbReference>
<dbReference type="EMBL" id="JANIBJ010000021">
    <property type="protein sequence ID" value="MCQ8104872.1"/>
    <property type="molecule type" value="Genomic_DNA"/>
</dbReference>
<gene>
    <name evidence="2" type="ORF">NP590_12215</name>
</gene>
<accession>A0ABT1THD6</accession>
<dbReference type="SUPFAM" id="SSF109604">
    <property type="entry name" value="HD-domain/PDEase-like"/>
    <property type="match status" value="1"/>
</dbReference>
<feature type="domain" description="HDOD" evidence="1">
    <location>
        <begin position="19"/>
        <end position="212"/>
    </location>
</feature>
<keyword evidence="3" id="KW-1185">Reference proteome</keyword>
<dbReference type="RefSeq" id="WP_256602692.1">
    <property type="nucleotide sequence ID" value="NZ_JANIBJ010000021.1"/>
</dbReference>
<dbReference type="InterPro" id="IPR052340">
    <property type="entry name" value="RNase_Y/CdgJ"/>
</dbReference>
<dbReference type="Gene3D" id="1.10.3210.10">
    <property type="entry name" value="Hypothetical protein af1432"/>
    <property type="match status" value="1"/>
</dbReference>
<dbReference type="Proteomes" id="UP001524499">
    <property type="component" value="Unassembled WGS sequence"/>
</dbReference>
<dbReference type="InterPro" id="IPR013976">
    <property type="entry name" value="HDOD"/>
</dbReference>
<dbReference type="PROSITE" id="PS51833">
    <property type="entry name" value="HDOD"/>
    <property type="match status" value="1"/>
</dbReference>
<sequence length="286" mass="31586">MKPIIPEETAQKLLKGITIPPQPQIMVDLHMEMAVPEPSFVNIAKIIGKDVGVSGSILKVINSPFFQLRNQVTSIGQALNLLGLNNVINIVNSLSIRNSLTDTTLTELTRFWDNAQDVAMAAAAISKLTGVAAPDEAYSLGLFHNSGIPLLMHKFEHYPSILKRAYAETSKSITDVENETIDCNHSVVGYYVAKAWKLPAYIAQTIADHHKVEPIFADKIACEQSEKNLLAILKLAETTCKTHGMLGYAAVDHEFGRIKNDLLNYIGLSEYDFEDLRAEVIEMGQH</sequence>
<evidence type="ECO:0000313" key="3">
    <source>
        <dbReference type="Proteomes" id="UP001524499"/>
    </source>
</evidence>
<name>A0ABT1THD6_9GAMM</name>
<evidence type="ECO:0000313" key="2">
    <source>
        <dbReference type="EMBL" id="MCQ8104872.1"/>
    </source>
</evidence>
<comment type="caution">
    <text evidence="2">The sequence shown here is derived from an EMBL/GenBank/DDBJ whole genome shotgun (WGS) entry which is preliminary data.</text>
</comment>